<dbReference type="SFLD" id="SFLDG01020">
    <property type="entry name" value="Terpene_Cyclase_Like_2"/>
    <property type="match status" value="1"/>
</dbReference>
<reference evidence="7" key="1">
    <citation type="submission" date="2020-05" db="EMBL/GenBank/DDBJ databases">
        <title>Mycena genomes resolve the evolution of fungal bioluminescence.</title>
        <authorList>
            <person name="Tsai I.J."/>
        </authorList>
    </citation>
    <scope>NUCLEOTIDE SEQUENCE</scope>
    <source>
        <strain evidence="7">160909Yilan</strain>
    </source>
</reference>
<comment type="caution">
    <text evidence="7">The sequence shown here is derived from an EMBL/GenBank/DDBJ whole genome shotgun (WGS) entry which is preliminary data.</text>
</comment>
<dbReference type="InterPro" id="IPR008949">
    <property type="entry name" value="Isoprenoid_synthase_dom_sf"/>
</dbReference>
<dbReference type="Pfam" id="PF19086">
    <property type="entry name" value="Terpene_syn_C_2"/>
    <property type="match status" value="1"/>
</dbReference>
<dbReference type="SFLD" id="SFLDS00005">
    <property type="entry name" value="Isoprenoid_Synthase_Type_I"/>
    <property type="match status" value="1"/>
</dbReference>
<comment type="cofactor">
    <cofactor evidence="1 6">
        <name>Mg(2+)</name>
        <dbReference type="ChEBI" id="CHEBI:18420"/>
    </cofactor>
</comment>
<dbReference type="GO" id="GO:0008299">
    <property type="term" value="P:isoprenoid biosynthetic process"/>
    <property type="evidence" value="ECO:0007669"/>
    <property type="project" value="UniProtKB-ARBA"/>
</dbReference>
<gene>
    <name evidence="7" type="ORF">MSAN_02357300</name>
</gene>
<dbReference type="EMBL" id="JACAZH010000043">
    <property type="protein sequence ID" value="KAF7334878.1"/>
    <property type="molecule type" value="Genomic_DNA"/>
</dbReference>
<keyword evidence="3 6" id="KW-0479">Metal-binding</keyword>
<comment type="similarity">
    <text evidence="2 6">Belongs to the terpene synthase family.</text>
</comment>
<evidence type="ECO:0000256" key="4">
    <source>
        <dbReference type="ARBA" id="ARBA00022842"/>
    </source>
</evidence>
<dbReference type="InterPro" id="IPR034686">
    <property type="entry name" value="Terpene_cyclase-like_2"/>
</dbReference>
<dbReference type="GO" id="GO:0046872">
    <property type="term" value="F:metal ion binding"/>
    <property type="evidence" value="ECO:0007669"/>
    <property type="project" value="UniProtKB-KW"/>
</dbReference>
<dbReference type="GO" id="GO:0010333">
    <property type="term" value="F:terpene synthase activity"/>
    <property type="evidence" value="ECO:0007669"/>
    <property type="project" value="InterPro"/>
</dbReference>
<dbReference type="PANTHER" id="PTHR35201:SF4">
    <property type="entry name" value="BETA-PINACENE SYNTHASE-RELATED"/>
    <property type="match status" value="1"/>
</dbReference>
<dbReference type="PANTHER" id="PTHR35201">
    <property type="entry name" value="TERPENE SYNTHASE"/>
    <property type="match status" value="1"/>
</dbReference>
<keyword evidence="4 6" id="KW-0460">Magnesium</keyword>
<dbReference type="AlphaFoldDB" id="A0A8H6X5J5"/>
<evidence type="ECO:0000256" key="5">
    <source>
        <dbReference type="ARBA" id="ARBA00023239"/>
    </source>
</evidence>
<dbReference type="Gene3D" id="1.10.600.10">
    <property type="entry name" value="Farnesyl Diphosphate Synthase"/>
    <property type="match status" value="1"/>
</dbReference>
<evidence type="ECO:0000313" key="8">
    <source>
        <dbReference type="Proteomes" id="UP000623467"/>
    </source>
</evidence>
<evidence type="ECO:0000256" key="3">
    <source>
        <dbReference type="ARBA" id="ARBA00022723"/>
    </source>
</evidence>
<dbReference type="Proteomes" id="UP000623467">
    <property type="component" value="Unassembled WGS sequence"/>
</dbReference>
<protein>
    <recommendedName>
        <fullName evidence="6">Terpene synthase</fullName>
        <ecNumber evidence="6">4.2.3.-</ecNumber>
    </recommendedName>
</protein>
<keyword evidence="5 6" id="KW-0456">Lyase</keyword>
<evidence type="ECO:0000256" key="1">
    <source>
        <dbReference type="ARBA" id="ARBA00001946"/>
    </source>
</evidence>
<accession>A0A8H6X5J5</accession>
<name>A0A8H6X5J5_9AGAR</name>
<evidence type="ECO:0000256" key="2">
    <source>
        <dbReference type="ARBA" id="ARBA00006333"/>
    </source>
</evidence>
<dbReference type="OrthoDB" id="6486656at2759"/>
<proteinExistence type="inferred from homology"/>
<sequence>MANTTEIILPDLLAHWPFETKPNPLQDIVADSAAWVKSFEAFSPRAQIAFNLCKFGIFSSLAYATAGPDHLRVACDLMNLFFVFDEKSDEASGQEVAQQAADIMRALRNPTEFIPGESILGAMTRSFWKRTLLVASQSSAQRFIKHFDEYTDAVRQQAVDRETGRLRSISEYLQLRRGTIGVRPSFDFFLLTDELPDSIVDHPHIERLACGAIDMTILANDLYSYNVEQSRGDDEHNMVTVAMRENNFSVQQAVDHVGEQYFHISRAFCEDMRNLPIFPDPVDNLVKEYATGMALWVYPNIKWSFASQRYFGRDGAVIEKHRRVRLLPPADK</sequence>
<organism evidence="7 8">
    <name type="scientific">Mycena sanguinolenta</name>
    <dbReference type="NCBI Taxonomy" id="230812"/>
    <lineage>
        <taxon>Eukaryota</taxon>
        <taxon>Fungi</taxon>
        <taxon>Dikarya</taxon>
        <taxon>Basidiomycota</taxon>
        <taxon>Agaricomycotina</taxon>
        <taxon>Agaricomycetes</taxon>
        <taxon>Agaricomycetidae</taxon>
        <taxon>Agaricales</taxon>
        <taxon>Marasmiineae</taxon>
        <taxon>Mycenaceae</taxon>
        <taxon>Mycena</taxon>
    </lineage>
</organism>
<dbReference type="SUPFAM" id="SSF48576">
    <property type="entry name" value="Terpenoid synthases"/>
    <property type="match status" value="1"/>
</dbReference>
<evidence type="ECO:0000256" key="6">
    <source>
        <dbReference type="RuleBase" id="RU366034"/>
    </source>
</evidence>
<keyword evidence="8" id="KW-1185">Reference proteome</keyword>
<dbReference type="EC" id="4.2.3.-" evidence="6"/>
<evidence type="ECO:0000313" key="7">
    <source>
        <dbReference type="EMBL" id="KAF7334878.1"/>
    </source>
</evidence>